<proteinExistence type="predicted"/>
<evidence type="ECO:0000313" key="2">
    <source>
        <dbReference type="EMBL" id="VEU82774.1"/>
    </source>
</evidence>
<evidence type="ECO:0000256" key="1">
    <source>
        <dbReference type="SAM" id="Phobius"/>
    </source>
</evidence>
<dbReference type="KEGG" id="ahk:NCTC10172_00797"/>
<dbReference type="Proteomes" id="UP000290909">
    <property type="component" value="Chromosome"/>
</dbReference>
<reference evidence="2 3" key="1">
    <citation type="submission" date="2019-01" db="EMBL/GenBank/DDBJ databases">
        <authorList>
            <consortium name="Pathogen Informatics"/>
        </authorList>
    </citation>
    <scope>NUCLEOTIDE SEQUENCE [LARGE SCALE GENOMIC DNA]</scope>
    <source>
        <strain evidence="2 3">NCTC10172</strain>
    </source>
</reference>
<name>A0A449BJZ8_9MOLU</name>
<gene>
    <name evidence="2" type="ORF">NCTC10172_00797</name>
</gene>
<feature type="transmembrane region" description="Helical" evidence="1">
    <location>
        <begin position="55"/>
        <end position="76"/>
    </location>
</feature>
<feature type="transmembrane region" description="Helical" evidence="1">
    <location>
        <begin position="7"/>
        <end position="25"/>
    </location>
</feature>
<evidence type="ECO:0000313" key="3">
    <source>
        <dbReference type="Proteomes" id="UP000290909"/>
    </source>
</evidence>
<keyword evidence="3" id="KW-1185">Reference proteome</keyword>
<sequence length="79" mass="9213">MKAILRMVFFVLFIITAVLYGLQFVNNFDSIVEVFGEFAFSIDWLVALYDSIRSIIIQANDLMMLMIFQLLVMLVLKKK</sequence>
<dbReference type="RefSeq" id="WP_035368392.1">
    <property type="nucleotide sequence ID" value="NZ_LR215050.1"/>
</dbReference>
<organism evidence="2 3">
    <name type="scientific">Acholeplasma hippikon</name>
    <dbReference type="NCBI Taxonomy" id="264636"/>
    <lineage>
        <taxon>Bacteria</taxon>
        <taxon>Bacillati</taxon>
        <taxon>Mycoplasmatota</taxon>
        <taxon>Mollicutes</taxon>
        <taxon>Acholeplasmatales</taxon>
        <taxon>Acholeplasmataceae</taxon>
        <taxon>Acholeplasma</taxon>
    </lineage>
</organism>
<keyword evidence="1" id="KW-0472">Membrane</keyword>
<keyword evidence="1" id="KW-1133">Transmembrane helix</keyword>
<accession>A0A449BJZ8</accession>
<dbReference type="AlphaFoldDB" id="A0A449BJZ8"/>
<protein>
    <submittedName>
        <fullName evidence="2">Uncharacterized protein</fullName>
    </submittedName>
</protein>
<keyword evidence="1" id="KW-0812">Transmembrane</keyword>
<dbReference type="STRING" id="1408416.GCA_000702765_00236"/>
<dbReference type="EMBL" id="LR215050">
    <property type="protein sequence ID" value="VEU82774.1"/>
    <property type="molecule type" value="Genomic_DNA"/>
</dbReference>